<organism evidence="12 13">
    <name type="scientific">Pseudoalteromonas aurantia 208</name>
    <dbReference type="NCBI Taxonomy" id="1314867"/>
    <lineage>
        <taxon>Bacteria</taxon>
        <taxon>Pseudomonadati</taxon>
        <taxon>Pseudomonadota</taxon>
        <taxon>Gammaproteobacteria</taxon>
        <taxon>Alteromonadales</taxon>
        <taxon>Pseudoalteromonadaceae</taxon>
        <taxon>Pseudoalteromonas</taxon>
    </lineage>
</organism>
<evidence type="ECO:0000313" key="13">
    <source>
        <dbReference type="Proteomes" id="UP000615755"/>
    </source>
</evidence>
<keyword evidence="13" id="KW-1185">Reference proteome</keyword>
<evidence type="ECO:0000256" key="5">
    <source>
        <dbReference type="ARBA" id="ARBA00022519"/>
    </source>
</evidence>
<dbReference type="Gene3D" id="3.30.1360.100">
    <property type="entry name" value="General secretion pathway protein M, EpsM"/>
    <property type="match status" value="1"/>
</dbReference>
<evidence type="ECO:0000256" key="10">
    <source>
        <dbReference type="PIRNR" id="PIRNR006291"/>
    </source>
</evidence>
<feature type="transmembrane region" description="Helical" evidence="11">
    <location>
        <begin position="20"/>
        <end position="40"/>
    </location>
</feature>
<dbReference type="InterPro" id="IPR023229">
    <property type="entry name" value="T2SS_M_periplasmic_sf"/>
</dbReference>
<evidence type="ECO:0000256" key="11">
    <source>
        <dbReference type="SAM" id="Phobius"/>
    </source>
</evidence>
<dbReference type="RefSeq" id="WP_192508995.1">
    <property type="nucleotide sequence ID" value="NZ_AQGV01000014.1"/>
</dbReference>
<dbReference type="SUPFAM" id="SSF103054">
    <property type="entry name" value="General secretion pathway protein M, EpsM"/>
    <property type="match status" value="1"/>
</dbReference>
<evidence type="ECO:0000256" key="2">
    <source>
        <dbReference type="ARBA" id="ARBA00010637"/>
    </source>
</evidence>
<keyword evidence="7 10" id="KW-0653">Protein transport</keyword>
<evidence type="ECO:0000256" key="7">
    <source>
        <dbReference type="ARBA" id="ARBA00022927"/>
    </source>
</evidence>
<evidence type="ECO:0000256" key="6">
    <source>
        <dbReference type="ARBA" id="ARBA00022692"/>
    </source>
</evidence>
<evidence type="ECO:0000313" key="12">
    <source>
        <dbReference type="EMBL" id="MBE0369790.1"/>
    </source>
</evidence>
<name>A0ABR9EFL5_9GAMM</name>
<comment type="similarity">
    <text evidence="2 10">Belongs to the GSP M family.</text>
</comment>
<keyword evidence="6 11" id="KW-0812">Transmembrane</keyword>
<dbReference type="InterPro" id="IPR007690">
    <property type="entry name" value="T2SS_GspM"/>
</dbReference>
<dbReference type="Pfam" id="PF04612">
    <property type="entry name" value="T2SSM"/>
    <property type="match status" value="1"/>
</dbReference>
<keyword evidence="9 10" id="KW-0472">Membrane</keyword>
<keyword evidence="5 10" id="KW-0997">Cell inner membrane</keyword>
<comment type="function">
    <text evidence="10">Inner membrane component of the type II secretion system required for the energy-dependent secretion of extracellular factors such as proteases and toxins from the periplasm.</text>
</comment>
<comment type="caution">
    <text evidence="12">The sequence shown here is derived from an EMBL/GenBank/DDBJ whole genome shotgun (WGS) entry which is preliminary data.</text>
</comment>
<proteinExistence type="inferred from homology"/>
<reference evidence="12 13" key="1">
    <citation type="submission" date="2015-03" db="EMBL/GenBank/DDBJ databases">
        <title>Genome sequence of Pseudoalteromonas aurantia.</title>
        <authorList>
            <person name="Xie B.-B."/>
            <person name="Rong J.-C."/>
            <person name="Qin Q.-L."/>
            <person name="Zhang Y.-Z."/>
        </authorList>
    </citation>
    <scope>NUCLEOTIDE SEQUENCE [LARGE SCALE GENOMIC DNA]</scope>
    <source>
        <strain evidence="12 13">208</strain>
    </source>
</reference>
<dbReference type="PIRSF" id="PIRSF006291">
    <property type="entry name" value="GspM"/>
    <property type="match status" value="1"/>
</dbReference>
<evidence type="ECO:0000256" key="8">
    <source>
        <dbReference type="ARBA" id="ARBA00022989"/>
    </source>
</evidence>
<dbReference type="Proteomes" id="UP000615755">
    <property type="component" value="Unassembled WGS sequence"/>
</dbReference>
<keyword evidence="3 10" id="KW-0813">Transport</keyword>
<comment type="subcellular location">
    <subcellularLocation>
        <location evidence="1">Cell inner membrane</location>
        <topology evidence="1">Single-pass membrane protein</topology>
    </subcellularLocation>
</comment>
<dbReference type="EMBL" id="AQGV01000014">
    <property type="protein sequence ID" value="MBE0369790.1"/>
    <property type="molecule type" value="Genomic_DNA"/>
</dbReference>
<evidence type="ECO:0000256" key="1">
    <source>
        <dbReference type="ARBA" id="ARBA00004377"/>
    </source>
</evidence>
<evidence type="ECO:0000256" key="3">
    <source>
        <dbReference type="ARBA" id="ARBA00022448"/>
    </source>
</evidence>
<evidence type="ECO:0000256" key="9">
    <source>
        <dbReference type="ARBA" id="ARBA00023136"/>
    </source>
</evidence>
<keyword evidence="4 10" id="KW-1003">Cell membrane</keyword>
<gene>
    <name evidence="12" type="primary">gspM</name>
    <name evidence="12" type="ORF">PAUR_a4365</name>
</gene>
<evidence type="ECO:0000256" key="4">
    <source>
        <dbReference type="ARBA" id="ARBA00022475"/>
    </source>
</evidence>
<protein>
    <recommendedName>
        <fullName evidence="10">Type II secretion system protein M</fullName>
        <shortName evidence="10">T2SS protein M</shortName>
    </recommendedName>
    <alternativeName>
        <fullName evidence="10">General secretion pathway protein M</fullName>
    </alternativeName>
</protein>
<accession>A0ABR9EFL5</accession>
<sequence length="157" mass="17799">MKQQAMKYWHSLKEQEQRLVMVAGGIFIIFILVMGIFRPLNEGVEKAKKDKLRQQELVAWVNSSVGTLKSSASTKNTNRVNLSQLVNRTRGKYGINISKMQPSDGSLRVNIDTVEFNQLIAWIDELTNTHGLTVENLDIAQDDLPGFVRVSRLVLEK</sequence>
<keyword evidence="8 11" id="KW-1133">Transmembrane helix</keyword>